<keyword evidence="4" id="KW-1185">Reference proteome</keyword>
<reference evidence="2 4" key="1">
    <citation type="submission" date="2015-01" db="EMBL/GenBank/DDBJ databases">
        <title>Evolution of Trichinella species and genotypes.</title>
        <authorList>
            <person name="Korhonen P.K."/>
            <person name="Edoardo P."/>
            <person name="Giuseppe L.R."/>
            <person name="Gasser R.B."/>
        </authorList>
    </citation>
    <scope>NUCLEOTIDE SEQUENCE [LARGE SCALE GENOMIC DNA]</scope>
    <source>
        <strain evidence="2">ISS417</strain>
    </source>
</reference>
<comment type="caution">
    <text evidence="2">The sequence shown here is derived from an EMBL/GenBank/DDBJ whole genome shotgun (WGS) entry which is preliminary data.</text>
</comment>
<evidence type="ECO:0000313" key="2">
    <source>
        <dbReference type="EMBL" id="KRX33449.1"/>
    </source>
</evidence>
<sequence length="81" mass="9051">MPCMKYCMMPLLFPSYRSGGRAEAHLTLFLGLLKKPPDDGTTRTNNQGRDKKQKDVTLRHRGSPKAVRDGRPVTTGVKAHN</sequence>
<accession>A0A0V0T331</accession>
<evidence type="ECO:0000313" key="3">
    <source>
        <dbReference type="EMBL" id="KRX35056.1"/>
    </source>
</evidence>
<dbReference type="EMBL" id="JYDJ01000481">
    <property type="protein sequence ID" value="KRX35056.1"/>
    <property type="molecule type" value="Genomic_DNA"/>
</dbReference>
<feature type="region of interest" description="Disordered" evidence="1">
    <location>
        <begin position="33"/>
        <end position="81"/>
    </location>
</feature>
<protein>
    <submittedName>
        <fullName evidence="2">Uncharacterized protein</fullName>
    </submittedName>
</protein>
<proteinExistence type="predicted"/>
<feature type="compositionally biased region" description="Basic and acidic residues" evidence="1">
    <location>
        <begin position="48"/>
        <end position="58"/>
    </location>
</feature>
<name>A0A0V0T331_9BILA</name>
<dbReference type="AlphaFoldDB" id="A0A0V0T331"/>
<dbReference type="Proteomes" id="UP000055048">
    <property type="component" value="Unassembled WGS sequence"/>
</dbReference>
<evidence type="ECO:0000256" key="1">
    <source>
        <dbReference type="SAM" id="MobiDB-lite"/>
    </source>
</evidence>
<organism evidence="2 4">
    <name type="scientific">Trichinella murrelli</name>
    <dbReference type="NCBI Taxonomy" id="144512"/>
    <lineage>
        <taxon>Eukaryota</taxon>
        <taxon>Metazoa</taxon>
        <taxon>Ecdysozoa</taxon>
        <taxon>Nematoda</taxon>
        <taxon>Enoplea</taxon>
        <taxon>Dorylaimia</taxon>
        <taxon>Trichinellida</taxon>
        <taxon>Trichinellidae</taxon>
        <taxon>Trichinella</taxon>
    </lineage>
</organism>
<gene>
    <name evidence="2" type="ORF">T05_4086</name>
    <name evidence="3" type="ORF">T05_7136</name>
</gene>
<evidence type="ECO:0000313" key="4">
    <source>
        <dbReference type="Proteomes" id="UP000055048"/>
    </source>
</evidence>
<dbReference type="EMBL" id="JYDJ01000797">
    <property type="protein sequence ID" value="KRX33449.1"/>
    <property type="molecule type" value="Genomic_DNA"/>
</dbReference>